<comment type="caution">
    <text evidence="1">The sequence shown here is derived from an EMBL/GenBank/DDBJ whole genome shotgun (WGS) entry which is preliminary data.</text>
</comment>
<dbReference type="Proteomes" id="UP001472677">
    <property type="component" value="Unassembled WGS sequence"/>
</dbReference>
<keyword evidence="2" id="KW-1185">Reference proteome</keyword>
<organism evidence="1 2">
    <name type="scientific">Hibiscus sabdariffa</name>
    <name type="common">roselle</name>
    <dbReference type="NCBI Taxonomy" id="183260"/>
    <lineage>
        <taxon>Eukaryota</taxon>
        <taxon>Viridiplantae</taxon>
        <taxon>Streptophyta</taxon>
        <taxon>Embryophyta</taxon>
        <taxon>Tracheophyta</taxon>
        <taxon>Spermatophyta</taxon>
        <taxon>Magnoliopsida</taxon>
        <taxon>eudicotyledons</taxon>
        <taxon>Gunneridae</taxon>
        <taxon>Pentapetalae</taxon>
        <taxon>rosids</taxon>
        <taxon>malvids</taxon>
        <taxon>Malvales</taxon>
        <taxon>Malvaceae</taxon>
        <taxon>Malvoideae</taxon>
        <taxon>Hibiscus</taxon>
    </lineage>
</organism>
<dbReference type="EMBL" id="JBBPBM010000002">
    <property type="protein sequence ID" value="KAK8596892.1"/>
    <property type="molecule type" value="Genomic_DNA"/>
</dbReference>
<reference evidence="1 2" key="1">
    <citation type="journal article" date="2024" name="G3 (Bethesda)">
        <title>Genome assembly of Hibiscus sabdariffa L. provides insights into metabolisms of medicinal natural products.</title>
        <authorList>
            <person name="Kim T."/>
        </authorList>
    </citation>
    <scope>NUCLEOTIDE SEQUENCE [LARGE SCALE GENOMIC DNA]</scope>
    <source>
        <strain evidence="1">TK-2024</strain>
        <tissue evidence="1">Old leaves</tissue>
    </source>
</reference>
<evidence type="ECO:0000313" key="2">
    <source>
        <dbReference type="Proteomes" id="UP001472677"/>
    </source>
</evidence>
<evidence type="ECO:0000313" key="1">
    <source>
        <dbReference type="EMBL" id="KAK8596892.1"/>
    </source>
</evidence>
<gene>
    <name evidence="1" type="ORF">V6N12_065371</name>
</gene>
<name>A0ABR2G8I5_9ROSI</name>
<sequence length="102" mass="11159">MLQYTYFTLCSTEFTKVSLAMSSPKDLVVKMLWQSSRPEQQHLSYRLREPPWVLCPKAKGNIPSHGGMLPAVSVAGLKGVSSSRLLSPTLDEYGANISSLSG</sequence>
<protein>
    <submittedName>
        <fullName evidence="1">Uncharacterized protein</fullName>
    </submittedName>
</protein>
<accession>A0ABR2G8I5</accession>
<proteinExistence type="predicted"/>